<feature type="compositionally biased region" description="Low complexity" evidence="1">
    <location>
        <begin position="93"/>
        <end position="111"/>
    </location>
</feature>
<keyword evidence="3" id="KW-1185">Reference proteome</keyword>
<evidence type="ECO:0000313" key="2">
    <source>
        <dbReference type="EMBL" id="KAJ7100971.1"/>
    </source>
</evidence>
<organism evidence="2 3">
    <name type="scientific">Mycena belliarum</name>
    <dbReference type="NCBI Taxonomy" id="1033014"/>
    <lineage>
        <taxon>Eukaryota</taxon>
        <taxon>Fungi</taxon>
        <taxon>Dikarya</taxon>
        <taxon>Basidiomycota</taxon>
        <taxon>Agaricomycotina</taxon>
        <taxon>Agaricomycetes</taxon>
        <taxon>Agaricomycetidae</taxon>
        <taxon>Agaricales</taxon>
        <taxon>Marasmiineae</taxon>
        <taxon>Mycenaceae</taxon>
        <taxon>Mycena</taxon>
    </lineage>
</organism>
<comment type="caution">
    <text evidence="2">The sequence shown here is derived from an EMBL/GenBank/DDBJ whole genome shotgun (WGS) entry which is preliminary data.</text>
</comment>
<reference evidence="2" key="1">
    <citation type="submission" date="2023-03" db="EMBL/GenBank/DDBJ databases">
        <title>Massive genome expansion in bonnet fungi (Mycena s.s.) driven by repeated elements and novel gene families across ecological guilds.</title>
        <authorList>
            <consortium name="Lawrence Berkeley National Laboratory"/>
            <person name="Harder C.B."/>
            <person name="Miyauchi S."/>
            <person name="Viragh M."/>
            <person name="Kuo A."/>
            <person name="Thoen E."/>
            <person name="Andreopoulos B."/>
            <person name="Lu D."/>
            <person name="Skrede I."/>
            <person name="Drula E."/>
            <person name="Henrissat B."/>
            <person name="Morin E."/>
            <person name="Kohler A."/>
            <person name="Barry K."/>
            <person name="LaButti K."/>
            <person name="Morin E."/>
            <person name="Salamov A."/>
            <person name="Lipzen A."/>
            <person name="Mereny Z."/>
            <person name="Hegedus B."/>
            <person name="Baldrian P."/>
            <person name="Stursova M."/>
            <person name="Weitz H."/>
            <person name="Taylor A."/>
            <person name="Grigoriev I.V."/>
            <person name="Nagy L.G."/>
            <person name="Martin F."/>
            <person name="Kauserud H."/>
        </authorList>
    </citation>
    <scope>NUCLEOTIDE SEQUENCE</scope>
    <source>
        <strain evidence="2">CBHHK173m</strain>
    </source>
</reference>
<evidence type="ECO:0000313" key="3">
    <source>
        <dbReference type="Proteomes" id="UP001222325"/>
    </source>
</evidence>
<dbReference type="EMBL" id="JARJCN010000005">
    <property type="protein sequence ID" value="KAJ7100971.1"/>
    <property type="molecule type" value="Genomic_DNA"/>
</dbReference>
<accession>A0AAD6ULU2</accession>
<evidence type="ECO:0000256" key="1">
    <source>
        <dbReference type="SAM" id="MobiDB-lite"/>
    </source>
</evidence>
<dbReference type="Proteomes" id="UP001222325">
    <property type="component" value="Unassembled WGS sequence"/>
</dbReference>
<feature type="region of interest" description="Disordered" evidence="1">
    <location>
        <begin position="69"/>
        <end position="120"/>
    </location>
</feature>
<sequence>MGWVTTSFVRMASERPEDECAPSRGFSSGIEVARAPVRDMTDALRLKDSLEDPNEDQVVLLRSTLCSRSLSSPPVRSSQPSVRAYSGTFPARTPTSSQMPLPSSSFSSVQRRPSKRQLKTSSFRHTRLLSVIYPLPSIIPPSRWRAPPPAMRAAPSRESPSPSPSALCHVSARASGKEATLARSSQLPSAHIFSDALHELAVCYSRLHVPSATSRHPRRRLSPFGLSRRPSVLVPVSPRAIYRRTAQRCSAASLVLLSSSGASRRPLSRPIGGRGRQVPHHRPSPCALRASVFDTPASPSISVRRGACRLPRPLPLSRPIRGWTGSSTRQRHPFRCPCSTVSIIPSGTSILSLAIAPHRRQAR</sequence>
<proteinExistence type="predicted"/>
<feature type="region of interest" description="Disordered" evidence="1">
    <location>
        <begin position="144"/>
        <end position="167"/>
    </location>
</feature>
<dbReference type="AlphaFoldDB" id="A0AAD6ULU2"/>
<name>A0AAD6ULU2_9AGAR</name>
<feature type="compositionally biased region" description="Low complexity" evidence="1">
    <location>
        <begin position="69"/>
        <end position="83"/>
    </location>
</feature>
<protein>
    <submittedName>
        <fullName evidence="2">Uncharacterized protein</fullName>
    </submittedName>
</protein>
<gene>
    <name evidence="2" type="ORF">B0H15DRAFT_465712</name>
</gene>
<feature type="compositionally biased region" description="Low complexity" evidence="1">
    <location>
        <begin position="144"/>
        <end position="166"/>
    </location>
</feature>